<keyword evidence="10" id="KW-1185">Reference proteome</keyword>
<dbReference type="PROSITE" id="PS50902">
    <property type="entry name" value="FLAVODOXIN_LIKE"/>
    <property type="match status" value="1"/>
</dbReference>
<dbReference type="Pfam" id="PF00175">
    <property type="entry name" value="NAD_binding_1"/>
    <property type="match status" value="1"/>
</dbReference>
<keyword evidence="3" id="KW-0813">Transport</keyword>
<dbReference type="GO" id="GO:0050660">
    <property type="term" value="F:flavin adenine dinucleotide binding"/>
    <property type="evidence" value="ECO:0007669"/>
    <property type="project" value="TreeGrafter"/>
</dbReference>
<dbReference type="EMBL" id="FLRB01000011">
    <property type="protein sequence ID" value="SBT21068.1"/>
    <property type="molecule type" value="Genomic_DNA"/>
</dbReference>
<dbReference type="GO" id="GO:0009086">
    <property type="term" value="P:methionine biosynthetic process"/>
    <property type="evidence" value="ECO:0007669"/>
    <property type="project" value="UniProtKB-KW"/>
</dbReference>
<dbReference type="GO" id="GO:0010181">
    <property type="term" value="F:FMN binding"/>
    <property type="evidence" value="ECO:0007669"/>
    <property type="project" value="InterPro"/>
</dbReference>
<dbReference type="InterPro" id="IPR039261">
    <property type="entry name" value="FNR_nucleotide-bd"/>
</dbReference>
<evidence type="ECO:0000313" key="8">
    <source>
        <dbReference type="EMBL" id="SBT16020.1"/>
    </source>
</evidence>
<dbReference type="Proteomes" id="UP000092840">
    <property type="component" value="Unassembled WGS sequence"/>
</dbReference>
<dbReference type="PANTHER" id="PTHR19384:SF17">
    <property type="entry name" value="NADPH--CYTOCHROME P450 REDUCTASE"/>
    <property type="match status" value="1"/>
</dbReference>
<keyword evidence="2" id="KW-0288">FMN</keyword>
<dbReference type="PANTHER" id="PTHR19384">
    <property type="entry name" value="NITRIC OXIDE SYNTHASE-RELATED"/>
    <property type="match status" value="1"/>
</dbReference>
<evidence type="ECO:0000256" key="3">
    <source>
        <dbReference type="ARBA" id="ARBA00022982"/>
    </source>
</evidence>
<feature type="domain" description="Flavodoxin-like" evidence="6">
    <location>
        <begin position="177"/>
        <end position="311"/>
    </location>
</feature>
<accession>A0A1C3JLY8</accession>
<keyword evidence="3" id="KW-0249">Electron transport</keyword>
<dbReference type="SUPFAM" id="SSF52218">
    <property type="entry name" value="Flavoproteins"/>
    <property type="match status" value="1"/>
</dbReference>
<organism evidence="8 11">
    <name type="scientific">Marinomonas gallaica</name>
    <dbReference type="NCBI Taxonomy" id="1806667"/>
    <lineage>
        <taxon>Bacteria</taxon>
        <taxon>Pseudomonadati</taxon>
        <taxon>Pseudomonadota</taxon>
        <taxon>Gammaproteobacteria</taxon>
        <taxon>Oceanospirillales</taxon>
        <taxon>Oceanospirillaceae</taxon>
        <taxon>Marinomonas</taxon>
    </lineage>
</organism>
<keyword evidence="5" id="KW-0472">Membrane</keyword>
<evidence type="ECO:0000259" key="7">
    <source>
        <dbReference type="PROSITE" id="PS51384"/>
    </source>
</evidence>
<dbReference type="AlphaFoldDB" id="A0A1C3JLY8"/>
<evidence type="ECO:0000256" key="4">
    <source>
        <dbReference type="ARBA" id="ARBA00023797"/>
    </source>
</evidence>
<dbReference type="InterPro" id="IPR001709">
    <property type="entry name" value="Flavoprot_Pyr_Nucl_cyt_Rdtase"/>
</dbReference>
<dbReference type="EC" id="1.6.2.4" evidence="4"/>
<dbReference type="RefSeq" id="WP_067030149.1">
    <property type="nucleotide sequence ID" value="NZ_FLRA01000001.1"/>
</dbReference>
<feature type="transmembrane region" description="Helical" evidence="5">
    <location>
        <begin position="147"/>
        <end position="164"/>
    </location>
</feature>
<keyword evidence="5" id="KW-1133">Transmembrane helix</keyword>
<dbReference type="PRINTS" id="PR00371">
    <property type="entry name" value="FPNCR"/>
</dbReference>
<dbReference type="Gene3D" id="3.40.50.360">
    <property type="match status" value="1"/>
</dbReference>
<sequence length="562" mass="63937">MSWWFTKLIQQLNRMMYMAGGVALFILLYVWSVLSASKTVEVPLEARIPEHPLFSLAEHSVYRFSHDLVAQVDHDVLGYVFSTQEWYWLKGLSLISQCLLWGVVVIGLLALTSAPIRRYGFSMVLMAAVVLNSRVFDLDNQASIHPWWALFLIIMPMLAVYVDIKKQLPMRPGQRLALIAYASQTGSAKRLAEQLHETAQSLLDVRCVSQLTTQQLLSYQKVFFVVSTQGNGDAPDTAHSFLRDIKKQTKSNVDTEFSVLALGDRTYNTFCAFGHQLTDLLRQKGFKLALPTQEVDRMDVSAVDHWWQQICGRLGIVSDTVSMQYDTFTVVSNECLNPMQTHRHVHRIRLYCSGARYRAGDLLAVQADETNEPERLYSIASYEKDYVELLVRRHLRSDGHVGLVSGRLSAMESGDLVKASIREHEAFHLVDDVPLIMIGAGTGLAPFVGFLKQKQAWQSQTPSWLIFGEQYAQYDDYFSHDLKALKHSGVLTRMDSAWSRPDGDYVQTLLKRHQAEVRQWLAQGAHIYLCGSREGFGNEVCHTLQQILSDTYFETRLHTDLY</sequence>
<evidence type="ECO:0000256" key="1">
    <source>
        <dbReference type="ARBA" id="ARBA00022630"/>
    </source>
</evidence>
<dbReference type="InterPro" id="IPR008254">
    <property type="entry name" value="Flavodoxin/NO_synth"/>
</dbReference>
<dbReference type="InterPro" id="IPR017938">
    <property type="entry name" value="Riboflavin_synthase-like_b-brl"/>
</dbReference>
<dbReference type="InterPro" id="IPR029039">
    <property type="entry name" value="Flavoprotein-like_sf"/>
</dbReference>
<dbReference type="InterPro" id="IPR001433">
    <property type="entry name" value="OxRdtase_FAD/NAD-bd"/>
</dbReference>
<protein>
    <recommendedName>
        <fullName evidence="4">NADPH--hemoprotein reductase</fullName>
        <ecNumber evidence="4">1.6.2.4</ecNumber>
    </recommendedName>
</protein>
<dbReference type="SUPFAM" id="SSF52343">
    <property type="entry name" value="Ferredoxin reductase-like, C-terminal NADP-linked domain"/>
    <property type="match status" value="1"/>
</dbReference>
<gene>
    <name evidence="8" type="primary">cysJ</name>
    <name evidence="8" type="ORF">MGA5115_00094</name>
    <name evidence="9" type="ORF">MGA5116_01655</name>
</gene>
<dbReference type="InterPro" id="IPR001094">
    <property type="entry name" value="Flavdoxin-like"/>
</dbReference>
<keyword evidence="1" id="KW-0285">Flavoprotein</keyword>
<feature type="transmembrane region" description="Helical" evidence="5">
    <location>
        <begin position="118"/>
        <end position="135"/>
    </location>
</feature>
<evidence type="ECO:0000256" key="5">
    <source>
        <dbReference type="SAM" id="Phobius"/>
    </source>
</evidence>
<dbReference type="PROSITE" id="PS51384">
    <property type="entry name" value="FAD_FR"/>
    <property type="match status" value="1"/>
</dbReference>
<dbReference type="PRINTS" id="PR00369">
    <property type="entry name" value="FLAVODOXIN"/>
</dbReference>
<dbReference type="EMBL" id="FLRA01000001">
    <property type="protein sequence ID" value="SBT16020.1"/>
    <property type="molecule type" value="Genomic_DNA"/>
</dbReference>
<keyword evidence="5" id="KW-0812">Transmembrane</keyword>
<dbReference type="Proteomes" id="UP000092871">
    <property type="component" value="Unassembled WGS sequence"/>
</dbReference>
<feature type="transmembrane region" description="Helical" evidence="5">
    <location>
        <begin position="87"/>
        <end position="111"/>
    </location>
</feature>
<evidence type="ECO:0000313" key="10">
    <source>
        <dbReference type="Proteomes" id="UP000092840"/>
    </source>
</evidence>
<dbReference type="GO" id="GO:0050667">
    <property type="term" value="P:homocysteine metabolic process"/>
    <property type="evidence" value="ECO:0007669"/>
    <property type="project" value="TreeGrafter"/>
</dbReference>
<dbReference type="InterPro" id="IPR017927">
    <property type="entry name" value="FAD-bd_FR_type"/>
</dbReference>
<evidence type="ECO:0000259" key="6">
    <source>
        <dbReference type="PROSITE" id="PS50902"/>
    </source>
</evidence>
<dbReference type="Gene3D" id="2.40.30.10">
    <property type="entry name" value="Translation factors"/>
    <property type="match status" value="1"/>
</dbReference>
<evidence type="ECO:0000313" key="11">
    <source>
        <dbReference type="Proteomes" id="UP000092871"/>
    </source>
</evidence>
<dbReference type="SUPFAM" id="SSF63380">
    <property type="entry name" value="Riboflavin synthase domain-like"/>
    <property type="match status" value="1"/>
</dbReference>
<reference evidence="8 11" key="2">
    <citation type="submission" date="2016-06" db="EMBL/GenBank/DDBJ databases">
        <authorList>
            <person name="Kjaerup R.B."/>
            <person name="Dalgaard T.S."/>
            <person name="Juul-Madsen H.R."/>
        </authorList>
    </citation>
    <scope>NUCLEOTIDE SEQUENCE [LARGE SCALE GENOMIC DNA]</scope>
    <source>
        <strain evidence="8 11">CECT 5115</strain>
    </source>
</reference>
<keyword evidence="8" id="KW-0560">Oxidoreductase</keyword>
<proteinExistence type="predicted"/>
<evidence type="ECO:0000313" key="9">
    <source>
        <dbReference type="EMBL" id="SBT21068.1"/>
    </source>
</evidence>
<dbReference type="GO" id="GO:0005829">
    <property type="term" value="C:cytosol"/>
    <property type="evidence" value="ECO:0007669"/>
    <property type="project" value="TreeGrafter"/>
</dbReference>
<evidence type="ECO:0000256" key="2">
    <source>
        <dbReference type="ARBA" id="ARBA00022643"/>
    </source>
</evidence>
<dbReference type="Gene3D" id="3.40.50.80">
    <property type="entry name" value="Nucleotide-binding domain of ferredoxin-NADP reductase (FNR) module"/>
    <property type="match status" value="1"/>
</dbReference>
<reference evidence="9 10" key="1">
    <citation type="submission" date="2016-06" db="EMBL/GenBank/DDBJ databases">
        <authorList>
            <person name="Rodrigo-Torres L."/>
            <person name="Arahal D.R."/>
        </authorList>
    </citation>
    <scope>NUCLEOTIDE SEQUENCE [LARGE SCALE GENOMIC DNA]</scope>
    <source>
        <strain evidence="9 10">CECT 5116</strain>
    </source>
</reference>
<feature type="domain" description="FAD-binding FR-type" evidence="7">
    <location>
        <begin position="323"/>
        <end position="430"/>
    </location>
</feature>
<name>A0A1C3JLY8_9GAMM</name>
<dbReference type="Pfam" id="PF00258">
    <property type="entry name" value="Flavodoxin_1"/>
    <property type="match status" value="1"/>
</dbReference>
<dbReference type="GO" id="GO:0030586">
    <property type="term" value="F:[methionine synthase] reductase (NADPH) activity"/>
    <property type="evidence" value="ECO:0007669"/>
    <property type="project" value="UniProtKB-EC"/>
</dbReference>